<evidence type="ECO:0000313" key="2">
    <source>
        <dbReference type="EMBL" id="SDG40727.1"/>
    </source>
</evidence>
<feature type="transmembrane region" description="Helical" evidence="1">
    <location>
        <begin position="90"/>
        <end position="107"/>
    </location>
</feature>
<name>A0A1G7TZX1_9EURY</name>
<dbReference type="EMBL" id="FNBK01000034">
    <property type="protein sequence ID" value="SDG40727.1"/>
    <property type="molecule type" value="Genomic_DNA"/>
</dbReference>
<feature type="transmembrane region" description="Helical" evidence="1">
    <location>
        <begin position="242"/>
        <end position="259"/>
    </location>
</feature>
<dbReference type="AlphaFoldDB" id="A0A1G7TZX1"/>
<proteinExistence type="predicted"/>
<protein>
    <submittedName>
        <fullName evidence="2">Uncharacterized protein</fullName>
    </submittedName>
</protein>
<feature type="transmembrane region" description="Helical" evidence="1">
    <location>
        <begin position="119"/>
        <end position="137"/>
    </location>
</feature>
<reference evidence="3" key="1">
    <citation type="submission" date="2016-10" db="EMBL/GenBank/DDBJ databases">
        <authorList>
            <person name="Varghese N."/>
            <person name="Submissions S."/>
        </authorList>
    </citation>
    <scope>NUCLEOTIDE SEQUENCE [LARGE SCALE GENOMIC DNA]</scope>
    <source>
        <strain evidence="3">IBRC-M 10760</strain>
    </source>
</reference>
<keyword evidence="1" id="KW-1133">Transmembrane helix</keyword>
<organism evidence="2 3">
    <name type="scientific">Halorientalis regularis</name>
    <dbReference type="NCBI Taxonomy" id="660518"/>
    <lineage>
        <taxon>Archaea</taxon>
        <taxon>Methanobacteriati</taxon>
        <taxon>Methanobacteriota</taxon>
        <taxon>Stenosarchaea group</taxon>
        <taxon>Halobacteria</taxon>
        <taxon>Halobacteriales</taxon>
        <taxon>Haloarculaceae</taxon>
        <taxon>Halorientalis</taxon>
    </lineage>
</organism>
<dbReference type="Proteomes" id="UP000199076">
    <property type="component" value="Unassembled WGS sequence"/>
</dbReference>
<evidence type="ECO:0000313" key="3">
    <source>
        <dbReference type="Proteomes" id="UP000199076"/>
    </source>
</evidence>
<evidence type="ECO:0000256" key="1">
    <source>
        <dbReference type="SAM" id="Phobius"/>
    </source>
</evidence>
<keyword evidence="1" id="KW-0472">Membrane</keyword>
<gene>
    <name evidence="2" type="ORF">SAMN05216218_1343</name>
</gene>
<sequence>MWCGVSTLVSRLKTSTRKVLEQSLLCLSSFQHITGLSVESSEATHWRFIQGLCGFLQGSPSQQLLLVLTKSRKGEAQLRSSILVLMRTKYTYVAVALIVLNLFILYLRGLSGVQNTLPVQGLVLNVTGAVVIALPDIPQLERYSTPSKLRNARDCLEKEGEIRSHQNGFDEIIDLIDEHTPRIPRDRRIQVIRTGHEPYGNPHLLAGFDDDPDNKPPKYWLTRWVTLSQWISEEQDKIRTEGMVILLLGFTLQLLGILIA</sequence>
<accession>A0A1G7TZX1</accession>
<keyword evidence="1" id="KW-0812">Transmembrane</keyword>
<keyword evidence="3" id="KW-1185">Reference proteome</keyword>